<dbReference type="Gene3D" id="2.60.40.1120">
    <property type="entry name" value="Carboxypeptidase-like, regulatory domain"/>
    <property type="match status" value="1"/>
</dbReference>
<dbReference type="Gene3D" id="2.60.40.10">
    <property type="entry name" value="Immunoglobulins"/>
    <property type="match status" value="1"/>
</dbReference>
<dbReference type="AlphaFoldDB" id="A0A381WGI8"/>
<dbReference type="InterPro" id="IPR000601">
    <property type="entry name" value="PKD_dom"/>
</dbReference>
<evidence type="ECO:0000259" key="1">
    <source>
        <dbReference type="Pfam" id="PF00801"/>
    </source>
</evidence>
<dbReference type="SUPFAM" id="SSF49299">
    <property type="entry name" value="PKD domain"/>
    <property type="match status" value="1"/>
</dbReference>
<sequence length="336" mass="35677">MIGTSITLITLFTWTCGDNINSGNEIFSLTASDSLVEIGSSVLLTCTATDKDGDNLGYIWKSASGTLTPDGNKATWVSPDKPGIYFISCTVADGYGASDVAIIAVEAIPIPGVWVSGKVLNAVNRSPVTNVLVTISEHVGTTDSNGDYTILNVGTGNHNATGSSDGFCPFSAPFVIPDDYEGEAFTYNFSMSPLLEVGQTRMVLNWGKTPTDLDSHLLTPDIEGSTYHIYYSNIGSYTEAPFSRLDTDDTDGYGPETITINQAFAGTYTYYIKNFNGANDGLKNSGAVAQIYSGESCTATIIEVPTDTDGLYWHVCNIDGSTGDITVVNQIQSSAP</sequence>
<name>A0A381WGI8_9ZZZZ</name>
<reference evidence="2" key="1">
    <citation type="submission" date="2018-05" db="EMBL/GenBank/DDBJ databases">
        <authorList>
            <person name="Lanie J.A."/>
            <person name="Ng W.-L."/>
            <person name="Kazmierczak K.M."/>
            <person name="Andrzejewski T.M."/>
            <person name="Davidsen T.M."/>
            <person name="Wayne K.J."/>
            <person name="Tettelin H."/>
            <person name="Glass J.I."/>
            <person name="Rusch D."/>
            <person name="Podicherti R."/>
            <person name="Tsui H.-C.T."/>
            <person name="Winkler M.E."/>
        </authorList>
    </citation>
    <scope>NUCLEOTIDE SEQUENCE</scope>
</reference>
<dbReference type="EMBL" id="UINC01011747">
    <property type="protein sequence ID" value="SVA51646.1"/>
    <property type="molecule type" value="Genomic_DNA"/>
</dbReference>
<dbReference type="InterPro" id="IPR035986">
    <property type="entry name" value="PKD_dom_sf"/>
</dbReference>
<evidence type="ECO:0000313" key="2">
    <source>
        <dbReference type="EMBL" id="SVA51646.1"/>
    </source>
</evidence>
<accession>A0A381WGI8</accession>
<dbReference type="SUPFAM" id="SSF49464">
    <property type="entry name" value="Carboxypeptidase regulatory domain-like"/>
    <property type="match status" value="1"/>
</dbReference>
<protein>
    <recommendedName>
        <fullName evidence="1">PKD domain-containing protein</fullName>
    </recommendedName>
</protein>
<proteinExistence type="predicted"/>
<dbReference type="InterPro" id="IPR008969">
    <property type="entry name" value="CarboxyPept-like_regulatory"/>
</dbReference>
<dbReference type="Pfam" id="PF00801">
    <property type="entry name" value="PKD"/>
    <property type="match status" value="1"/>
</dbReference>
<feature type="domain" description="PKD" evidence="1">
    <location>
        <begin position="27"/>
        <end position="99"/>
    </location>
</feature>
<gene>
    <name evidence="2" type="ORF">METZ01_LOCUS104500</name>
</gene>
<dbReference type="InterPro" id="IPR013783">
    <property type="entry name" value="Ig-like_fold"/>
</dbReference>
<organism evidence="2">
    <name type="scientific">marine metagenome</name>
    <dbReference type="NCBI Taxonomy" id="408172"/>
    <lineage>
        <taxon>unclassified sequences</taxon>
        <taxon>metagenomes</taxon>
        <taxon>ecological metagenomes</taxon>
    </lineage>
</organism>